<dbReference type="Gene3D" id="3.90.1150.10">
    <property type="entry name" value="Aspartate Aminotransferase, domain 1"/>
    <property type="match status" value="1"/>
</dbReference>
<evidence type="ECO:0000256" key="6">
    <source>
        <dbReference type="ARBA" id="ARBA00022679"/>
    </source>
</evidence>
<comment type="pathway">
    <text evidence="2 9">Amino-acid biosynthesis; L-histidine biosynthesis; L-histidine from 5-phospho-alpha-D-ribose 1-diphosphate: step 7/9.</text>
</comment>
<protein>
    <recommendedName>
        <fullName evidence="9">Histidinol-phosphate aminotransferase</fullName>
        <ecNumber evidence="9">2.6.1.9</ecNumber>
    </recommendedName>
    <alternativeName>
        <fullName evidence="9">Imidazole acetol-phosphate transaminase</fullName>
    </alternativeName>
</protein>
<dbReference type="AlphaFoldDB" id="A0A1T4V9J3"/>
<feature type="domain" description="Aminotransferase class I/classII large" evidence="10">
    <location>
        <begin position="35"/>
        <end position="360"/>
    </location>
</feature>
<evidence type="ECO:0000313" key="12">
    <source>
        <dbReference type="Proteomes" id="UP000242432"/>
    </source>
</evidence>
<dbReference type="GO" id="GO:0004400">
    <property type="term" value="F:histidinol-phosphate transaminase activity"/>
    <property type="evidence" value="ECO:0007669"/>
    <property type="project" value="UniProtKB-UniRule"/>
</dbReference>
<evidence type="ECO:0000256" key="7">
    <source>
        <dbReference type="ARBA" id="ARBA00022898"/>
    </source>
</evidence>
<evidence type="ECO:0000256" key="4">
    <source>
        <dbReference type="ARBA" id="ARBA00011738"/>
    </source>
</evidence>
<keyword evidence="12" id="KW-1185">Reference proteome</keyword>
<dbReference type="UniPathway" id="UPA00031">
    <property type="reaction ID" value="UER00012"/>
</dbReference>
<evidence type="ECO:0000256" key="9">
    <source>
        <dbReference type="HAMAP-Rule" id="MF_01023"/>
    </source>
</evidence>
<reference evidence="12" key="1">
    <citation type="submission" date="2017-02" db="EMBL/GenBank/DDBJ databases">
        <authorList>
            <person name="Varghese N."/>
            <person name="Submissions S."/>
        </authorList>
    </citation>
    <scope>NUCLEOTIDE SEQUENCE [LARGE SCALE GENOMIC DNA]</scope>
    <source>
        <strain evidence="12">DSM 3072</strain>
    </source>
</reference>
<keyword evidence="9" id="KW-0028">Amino-acid biosynthesis</keyword>
<evidence type="ECO:0000256" key="5">
    <source>
        <dbReference type="ARBA" id="ARBA00022576"/>
    </source>
</evidence>
<dbReference type="InterPro" id="IPR015421">
    <property type="entry name" value="PyrdxlP-dep_Trfase_major"/>
</dbReference>
<dbReference type="InterPro" id="IPR001917">
    <property type="entry name" value="Aminotrans_II_pyridoxalP_BS"/>
</dbReference>
<evidence type="ECO:0000256" key="2">
    <source>
        <dbReference type="ARBA" id="ARBA00005011"/>
    </source>
</evidence>
<keyword evidence="6 9" id="KW-0808">Transferase</keyword>
<dbReference type="EC" id="2.6.1.9" evidence="9"/>
<dbReference type="CDD" id="cd00609">
    <property type="entry name" value="AAT_like"/>
    <property type="match status" value="1"/>
</dbReference>
<keyword evidence="9" id="KW-0368">Histidine biosynthesis</keyword>
<gene>
    <name evidence="9" type="primary">hisC</name>
    <name evidence="11" type="ORF">SAMN02745213_01103</name>
</gene>
<dbReference type="InterPro" id="IPR004839">
    <property type="entry name" value="Aminotransferase_I/II_large"/>
</dbReference>
<dbReference type="HAMAP" id="MF_01023">
    <property type="entry name" value="HisC_aminotrans_2"/>
    <property type="match status" value="1"/>
</dbReference>
<feature type="modified residue" description="N6-(pyridoxal phosphate)lysine" evidence="9">
    <location>
        <position position="228"/>
    </location>
</feature>
<dbReference type="GO" id="GO:0000105">
    <property type="term" value="P:L-histidine biosynthetic process"/>
    <property type="evidence" value="ECO:0007669"/>
    <property type="project" value="UniProtKB-UniRule"/>
</dbReference>
<organism evidence="11 12">
    <name type="scientific">Succinivibrio dextrinosolvens DSM 3072</name>
    <dbReference type="NCBI Taxonomy" id="1123324"/>
    <lineage>
        <taxon>Bacteria</taxon>
        <taxon>Pseudomonadati</taxon>
        <taxon>Pseudomonadota</taxon>
        <taxon>Gammaproteobacteria</taxon>
        <taxon>Aeromonadales</taxon>
        <taxon>Succinivibrionaceae</taxon>
        <taxon>Succinivibrio</taxon>
    </lineage>
</organism>
<dbReference type="Pfam" id="PF00155">
    <property type="entry name" value="Aminotran_1_2"/>
    <property type="match status" value="1"/>
</dbReference>
<dbReference type="NCBIfam" id="TIGR01141">
    <property type="entry name" value="hisC"/>
    <property type="match status" value="1"/>
</dbReference>
<comment type="similarity">
    <text evidence="3 9">Belongs to the class-II pyridoxal-phosphate-dependent aminotransferase family. Histidinol-phosphate aminotransferase subfamily.</text>
</comment>
<evidence type="ECO:0000259" key="10">
    <source>
        <dbReference type="Pfam" id="PF00155"/>
    </source>
</evidence>
<dbReference type="EMBL" id="FUXX01000015">
    <property type="protein sequence ID" value="SKA61582.1"/>
    <property type="molecule type" value="Genomic_DNA"/>
</dbReference>
<dbReference type="Gene3D" id="3.40.640.10">
    <property type="entry name" value="Type I PLP-dependent aspartate aminotransferase-like (Major domain)"/>
    <property type="match status" value="1"/>
</dbReference>
<dbReference type="PROSITE" id="PS00599">
    <property type="entry name" value="AA_TRANSFER_CLASS_2"/>
    <property type="match status" value="1"/>
</dbReference>
<comment type="catalytic activity">
    <reaction evidence="8 9">
        <text>L-histidinol phosphate + 2-oxoglutarate = 3-(imidazol-4-yl)-2-oxopropyl phosphate + L-glutamate</text>
        <dbReference type="Rhea" id="RHEA:23744"/>
        <dbReference type="ChEBI" id="CHEBI:16810"/>
        <dbReference type="ChEBI" id="CHEBI:29985"/>
        <dbReference type="ChEBI" id="CHEBI:57766"/>
        <dbReference type="ChEBI" id="CHEBI:57980"/>
        <dbReference type="EC" id="2.6.1.9"/>
    </reaction>
</comment>
<comment type="subunit">
    <text evidence="4 9">Homodimer.</text>
</comment>
<dbReference type="PANTHER" id="PTHR43643">
    <property type="entry name" value="HISTIDINOL-PHOSPHATE AMINOTRANSFERASE 2"/>
    <property type="match status" value="1"/>
</dbReference>
<keyword evidence="5 9" id="KW-0032">Aminotransferase</keyword>
<dbReference type="SUPFAM" id="SSF53383">
    <property type="entry name" value="PLP-dependent transferases"/>
    <property type="match status" value="1"/>
</dbReference>
<evidence type="ECO:0000256" key="1">
    <source>
        <dbReference type="ARBA" id="ARBA00001933"/>
    </source>
</evidence>
<name>A0A1T4V9J3_9GAMM</name>
<comment type="cofactor">
    <cofactor evidence="1 9">
        <name>pyridoxal 5'-phosphate</name>
        <dbReference type="ChEBI" id="CHEBI:597326"/>
    </cofactor>
</comment>
<dbReference type="InterPro" id="IPR015424">
    <property type="entry name" value="PyrdxlP-dep_Trfase"/>
</dbReference>
<dbReference type="PANTHER" id="PTHR43643:SF3">
    <property type="entry name" value="HISTIDINOL-PHOSPHATE AMINOTRANSFERASE"/>
    <property type="match status" value="1"/>
</dbReference>
<sequence>MTQYSSFANGGITLIKPYQAGKPIEEVQRELGLSDVIKLASNENPFGMSQMAKKAAFEAIEQGNLYPDSNGYYLKQKLKSKFGYDPERITLGAGSNELINLLFEAFVNRDVNVIFPEYSFVVYPMETTVNGAEARAIPLKNYCADLDAILAAVDSKTRIIAFANPSNPIGTAISSKDMYNFLKKVPKETLVVIDEAYNEFNSGDDSFEDTAKWLDEFENLIVSRTFSKAYGLAGLRVGYMLANPEITSILNRLRAPFNVNIAALAAACAALDDKEFLDKTVKNNTAERVRYAEFCKKNNLFMIPSFANFVAIDFKDYDAQQIADRLLHMGVIVRPLLGYKLKTILRISIGTPKENDRFFECVETILKDMKN</sequence>
<dbReference type="STRING" id="83771.SAMN02910357_01318"/>
<keyword evidence="7 9" id="KW-0663">Pyridoxal phosphate</keyword>
<dbReference type="RefSeq" id="WP_078928605.1">
    <property type="nucleotide sequence ID" value="NZ_FUXX01000015.1"/>
</dbReference>
<dbReference type="Proteomes" id="UP000242432">
    <property type="component" value="Unassembled WGS sequence"/>
</dbReference>
<dbReference type="GO" id="GO:0030170">
    <property type="term" value="F:pyridoxal phosphate binding"/>
    <property type="evidence" value="ECO:0007669"/>
    <property type="project" value="InterPro"/>
</dbReference>
<evidence type="ECO:0000256" key="3">
    <source>
        <dbReference type="ARBA" id="ARBA00007970"/>
    </source>
</evidence>
<proteinExistence type="inferred from homology"/>
<accession>A0A1T4V9J3</accession>
<evidence type="ECO:0000256" key="8">
    <source>
        <dbReference type="ARBA" id="ARBA00047481"/>
    </source>
</evidence>
<dbReference type="InterPro" id="IPR015422">
    <property type="entry name" value="PyrdxlP-dep_Trfase_small"/>
</dbReference>
<dbReference type="InterPro" id="IPR050106">
    <property type="entry name" value="HistidinolP_aminotransfase"/>
</dbReference>
<evidence type="ECO:0000313" key="11">
    <source>
        <dbReference type="EMBL" id="SKA61582.1"/>
    </source>
</evidence>
<dbReference type="InterPro" id="IPR005861">
    <property type="entry name" value="HisP_aminotrans"/>
</dbReference>